<dbReference type="Gene3D" id="3.30.428.10">
    <property type="entry name" value="HIT-like"/>
    <property type="match status" value="1"/>
</dbReference>
<dbReference type="SUPFAM" id="SSF54197">
    <property type="entry name" value="HIT-like"/>
    <property type="match status" value="1"/>
</dbReference>
<dbReference type="PANTHER" id="PTHR42997:SF1">
    <property type="entry name" value="AP-4-A PHOSPHORYLASE"/>
    <property type="match status" value="1"/>
</dbReference>
<evidence type="ECO:0000256" key="1">
    <source>
        <dbReference type="SAM" id="MobiDB-lite"/>
    </source>
</evidence>
<feature type="non-terminal residue" evidence="2">
    <location>
        <position position="91"/>
    </location>
</feature>
<evidence type="ECO:0000313" key="2">
    <source>
        <dbReference type="EMBL" id="GAG08023.1"/>
    </source>
</evidence>
<dbReference type="InterPro" id="IPR036265">
    <property type="entry name" value="HIT-like_sf"/>
</dbReference>
<protein>
    <recommendedName>
        <fullName evidence="3">HIT domain-containing protein</fullName>
    </recommendedName>
</protein>
<dbReference type="InterPro" id="IPR052908">
    <property type="entry name" value="AP-4-A_phosphorylase"/>
</dbReference>
<feature type="region of interest" description="Disordered" evidence="1">
    <location>
        <begin position="1"/>
        <end position="29"/>
    </location>
</feature>
<accession>X0V6C6</accession>
<dbReference type="AlphaFoldDB" id="X0V6C6"/>
<gene>
    <name evidence="2" type="ORF">S01H1_40688</name>
</gene>
<evidence type="ECO:0008006" key="3">
    <source>
        <dbReference type="Google" id="ProtNLM"/>
    </source>
</evidence>
<reference evidence="2" key="1">
    <citation type="journal article" date="2014" name="Front. Microbiol.">
        <title>High frequency of phylogenetically diverse reductive dehalogenase-homologous genes in deep subseafloor sedimentary metagenomes.</title>
        <authorList>
            <person name="Kawai M."/>
            <person name="Futagami T."/>
            <person name="Toyoda A."/>
            <person name="Takaki Y."/>
            <person name="Nishi S."/>
            <person name="Hori S."/>
            <person name="Arai W."/>
            <person name="Tsubouchi T."/>
            <person name="Morono Y."/>
            <person name="Uchiyama I."/>
            <person name="Ito T."/>
            <person name="Fujiyama A."/>
            <person name="Inagaki F."/>
            <person name="Takami H."/>
        </authorList>
    </citation>
    <scope>NUCLEOTIDE SEQUENCE</scope>
    <source>
        <strain evidence="2">Expedition CK06-06</strain>
    </source>
</reference>
<proteinExistence type="predicted"/>
<dbReference type="EMBL" id="BARS01025774">
    <property type="protein sequence ID" value="GAG08023.1"/>
    <property type="molecule type" value="Genomic_DNA"/>
</dbReference>
<sequence length="91" mass="10161">MEDRHSPQSATGPEPAEAPGGGVRPVGAGPERLWAPWRIAYFTEPQPEECILCTIPADTESVESETLILARFERTFVMMNRYPYNTGHLMV</sequence>
<dbReference type="PANTHER" id="PTHR42997">
    <property type="entry name" value="HIT FAMILY HYDROLASE"/>
    <property type="match status" value="1"/>
</dbReference>
<comment type="caution">
    <text evidence="2">The sequence shown here is derived from an EMBL/GenBank/DDBJ whole genome shotgun (WGS) entry which is preliminary data.</text>
</comment>
<name>X0V6C6_9ZZZZ</name>
<organism evidence="2">
    <name type="scientific">marine sediment metagenome</name>
    <dbReference type="NCBI Taxonomy" id="412755"/>
    <lineage>
        <taxon>unclassified sequences</taxon>
        <taxon>metagenomes</taxon>
        <taxon>ecological metagenomes</taxon>
    </lineage>
</organism>